<dbReference type="InParanoid" id="A0A668AQ37"/>
<dbReference type="InterPro" id="IPR016186">
    <property type="entry name" value="C-type_lectin-like/link_sf"/>
</dbReference>
<evidence type="ECO:0000256" key="3">
    <source>
        <dbReference type="ARBA" id="ARBA00022968"/>
    </source>
</evidence>
<organism evidence="7 8">
    <name type="scientific">Myripristis murdjan</name>
    <name type="common">pinecone soldierfish</name>
    <dbReference type="NCBI Taxonomy" id="586833"/>
    <lineage>
        <taxon>Eukaryota</taxon>
        <taxon>Metazoa</taxon>
        <taxon>Chordata</taxon>
        <taxon>Craniata</taxon>
        <taxon>Vertebrata</taxon>
        <taxon>Euteleostomi</taxon>
        <taxon>Actinopterygii</taxon>
        <taxon>Neopterygii</taxon>
        <taxon>Teleostei</taxon>
        <taxon>Neoteleostei</taxon>
        <taxon>Acanthomorphata</taxon>
        <taxon>Holocentriformes</taxon>
        <taxon>Holocentridae</taxon>
        <taxon>Myripristis</taxon>
    </lineage>
</organism>
<dbReference type="AlphaFoldDB" id="A0A668AQ37"/>
<dbReference type="PANTHER" id="PTHR22800:SF242">
    <property type="entry name" value="NKG2-A_NKG2-B TYPE II INTEGRAL MEMBRANE PROTEIN"/>
    <property type="match status" value="1"/>
</dbReference>
<evidence type="ECO:0000256" key="6">
    <source>
        <dbReference type="SAM" id="SignalP"/>
    </source>
</evidence>
<protein>
    <recommendedName>
        <fullName evidence="9">C-type lectin domain-containing protein</fullName>
    </recommendedName>
</protein>
<evidence type="ECO:0000256" key="4">
    <source>
        <dbReference type="ARBA" id="ARBA00022989"/>
    </source>
</evidence>
<dbReference type="InterPro" id="IPR050919">
    <property type="entry name" value="NKG2/CD94_NK_receptors"/>
</dbReference>
<keyword evidence="6" id="KW-0732">Signal</keyword>
<dbReference type="GO" id="GO:0002223">
    <property type="term" value="P:stimulatory C-type lectin receptor signaling pathway"/>
    <property type="evidence" value="ECO:0007669"/>
    <property type="project" value="TreeGrafter"/>
</dbReference>
<reference evidence="7" key="3">
    <citation type="submission" date="2025-09" db="UniProtKB">
        <authorList>
            <consortium name="Ensembl"/>
        </authorList>
    </citation>
    <scope>IDENTIFICATION</scope>
</reference>
<keyword evidence="5" id="KW-0472">Membrane</keyword>
<proteinExistence type="predicted"/>
<keyword evidence="8" id="KW-1185">Reference proteome</keyword>
<keyword evidence="4" id="KW-1133">Transmembrane helix</keyword>
<accession>A0A668AQ37</accession>
<keyword evidence="3" id="KW-0735">Signal-anchor</keyword>
<evidence type="ECO:0000256" key="2">
    <source>
        <dbReference type="ARBA" id="ARBA00022692"/>
    </source>
</evidence>
<dbReference type="Proteomes" id="UP000472263">
    <property type="component" value="Chromosome 1"/>
</dbReference>
<reference evidence="7" key="2">
    <citation type="submission" date="2025-08" db="UniProtKB">
        <authorList>
            <consortium name="Ensembl"/>
        </authorList>
    </citation>
    <scope>IDENTIFICATION</scope>
</reference>
<dbReference type="GO" id="GO:0016020">
    <property type="term" value="C:membrane"/>
    <property type="evidence" value="ECO:0007669"/>
    <property type="project" value="UniProtKB-SubCell"/>
</dbReference>
<sequence>MLSIYRYILLIYICSCIFTYCSPSTAARIPPTVPSRFCQRCPENWMEINSRCYFLSRESKSWKESREDCQSKDADLVIISSEQEQVQCSSFKGLQCSNKKWHRHGVNIFGKLLTFTIMPDGKPIGGATN</sequence>
<evidence type="ECO:0000313" key="7">
    <source>
        <dbReference type="Ensembl" id="ENSMMDP00005047176.1"/>
    </source>
</evidence>
<dbReference type="Ensembl" id="ENSMMDT00005048114.1">
    <property type="protein sequence ID" value="ENSMMDP00005047176.1"/>
    <property type="gene ID" value="ENSMMDG00005021525.1"/>
</dbReference>
<dbReference type="Gene3D" id="3.10.100.10">
    <property type="entry name" value="Mannose-Binding Protein A, subunit A"/>
    <property type="match status" value="1"/>
</dbReference>
<dbReference type="PANTHER" id="PTHR22800">
    <property type="entry name" value="C-TYPE LECTIN PROTEINS"/>
    <property type="match status" value="1"/>
</dbReference>
<name>A0A668AQ37_9TELE</name>
<dbReference type="SUPFAM" id="SSF56436">
    <property type="entry name" value="C-type lectin-like"/>
    <property type="match status" value="1"/>
</dbReference>
<dbReference type="GO" id="GO:0045954">
    <property type="term" value="P:positive regulation of natural killer cell mediated cytotoxicity"/>
    <property type="evidence" value="ECO:0007669"/>
    <property type="project" value="TreeGrafter"/>
</dbReference>
<comment type="subcellular location">
    <subcellularLocation>
        <location evidence="1">Membrane</location>
        <topology evidence="1">Single-pass type II membrane protein</topology>
    </subcellularLocation>
</comment>
<feature type="signal peptide" evidence="6">
    <location>
        <begin position="1"/>
        <end position="26"/>
    </location>
</feature>
<keyword evidence="2" id="KW-0812">Transmembrane</keyword>
<evidence type="ECO:0000313" key="8">
    <source>
        <dbReference type="Proteomes" id="UP000472263"/>
    </source>
</evidence>
<evidence type="ECO:0000256" key="5">
    <source>
        <dbReference type="ARBA" id="ARBA00023136"/>
    </source>
</evidence>
<evidence type="ECO:0008006" key="9">
    <source>
        <dbReference type="Google" id="ProtNLM"/>
    </source>
</evidence>
<evidence type="ECO:0000256" key="1">
    <source>
        <dbReference type="ARBA" id="ARBA00004606"/>
    </source>
</evidence>
<reference evidence="7" key="1">
    <citation type="submission" date="2019-06" db="EMBL/GenBank/DDBJ databases">
        <authorList>
            <consortium name="Wellcome Sanger Institute Data Sharing"/>
        </authorList>
    </citation>
    <scope>NUCLEOTIDE SEQUENCE [LARGE SCALE GENOMIC DNA]</scope>
</reference>
<dbReference type="InterPro" id="IPR016187">
    <property type="entry name" value="CTDL_fold"/>
</dbReference>
<feature type="chain" id="PRO_5025536740" description="C-type lectin domain-containing protein" evidence="6">
    <location>
        <begin position="27"/>
        <end position="129"/>
    </location>
</feature>
<dbReference type="GeneTree" id="ENSGT00940000179529"/>